<evidence type="ECO:0000256" key="1">
    <source>
        <dbReference type="SAM" id="Coils"/>
    </source>
</evidence>
<protein>
    <submittedName>
        <fullName evidence="5">BRD8</fullName>
    </submittedName>
</protein>
<organism evidence="5">
    <name type="scientific">Angiostrongylus costaricensis</name>
    <name type="common">Nematode worm</name>
    <dbReference type="NCBI Taxonomy" id="334426"/>
    <lineage>
        <taxon>Eukaryota</taxon>
        <taxon>Metazoa</taxon>
        <taxon>Ecdysozoa</taxon>
        <taxon>Nematoda</taxon>
        <taxon>Chromadorea</taxon>
        <taxon>Rhabditida</taxon>
        <taxon>Rhabditina</taxon>
        <taxon>Rhabditomorpha</taxon>
        <taxon>Strongyloidea</taxon>
        <taxon>Metastrongylidae</taxon>
        <taxon>Angiostrongylus</taxon>
    </lineage>
</organism>
<feature type="coiled-coil region" evidence="1">
    <location>
        <begin position="69"/>
        <end position="107"/>
    </location>
</feature>
<keyword evidence="4" id="KW-1185">Reference proteome</keyword>
<accession>A0A0R3Q066</accession>
<dbReference type="EMBL" id="UYYA01004966">
    <property type="protein sequence ID" value="VDM63870.1"/>
    <property type="molecule type" value="Genomic_DNA"/>
</dbReference>
<gene>
    <name evidence="3" type="ORF">ACOC_LOCUS12285</name>
</gene>
<reference evidence="3 4" key="2">
    <citation type="submission" date="2018-11" db="EMBL/GenBank/DDBJ databases">
        <authorList>
            <consortium name="Pathogen Informatics"/>
        </authorList>
    </citation>
    <scope>NUCLEOTIDE SEQUENCE [LARGE SCALE GENOMIC DNA]</scope>
    <source>
        <strain evidence="3 4">Costa Rica</strain>
    </source>
</reference>
<evidence type="ECO:0000313" key="5">
    <source>
        <dbReference type="WBParaSite" id="ACOC_0001228401-mRNA-1"/>
    </source>
</evidence>
<dbReference type="AlphaFoldDB" id="A0A0R3Q066"/>
<reference evidence="5" key="1">
    <citation type="submission" date="2017-02" db="UniProtKB">
        <authorList>
            <consortium name="WormBaseParasite"/>
        </authorList>
    </citation>
    <scope>IDENTIFICATION</scope>
</reference>
<dbReference type="Proteomes" id="UP000267027">
    <property type="component" value="Unassembled WGS sequence"/>
</dbReference>
<sequence>MRSVSDSALVAGHTWCENSPKPPQMHEGRRLPPTPGGGRRELLPLNSIDLQRYAWFEQKDRDRLRKERMKQLEDDQELHKKQMESFLKELREQVEEMKRFCENLNELGSADLDPKIPSL</sequence>
<evidence type="ECO:0000313" key="4">
    <source>
        <dbReference type="Proteomes" id="UP000267027"/>
    </source>
</evidence>
<dbReference type="WBParaSite" id="ACOC_0001228401-mRNA-1">
    <property type="protein sequence ID" value="ACOC_0001228401-mRNA-1"/>
    <property type="gene ID" value="ACOC_0001228401"/>
</dbReference>
<evidence type="ECO:0000313" key="3">
    <source>
        <dbReference type="EMBL" id="VDM63870.1"/>
    </source>
</evidence>
<name>A0A0R3Q066_ANGCS</name>
<keyword evidence="1" id="KW-0175">Coiled coil</keyword>
<proteinExistence type="predicted"/>
<feature type="region of interest" description="Disordered" evidence="2">
    <location>
        <begin position="1"/>
        <end position="41"/>
    </location>
</feature>
<evidence type="ECO:0000256" key="2">
    <source>
        <dbReference type="SAM" id="MobiDB-lite"/>
    </source>
</evidence>